<evidence type="ECO:0000256" key="10">
    <source>
        <dbReference type="ARBA" id="ARBA00022840"/>
    </source>
</evidence>
<evidence type="ECO:0000256" key="4">
    <source>
        <dbReference type="ARBA" id="ARBA00022475"/>
    </source>
</evidence>
<dbReference type="AlphaFoldDB" id="A0A1X7LUC5"/>
<dbReference type="RefSeq" id="WP_085498121.1">
    <property type="nucleotide sequence ID" value="NZ_FXAZ01000008.1"/>
</dbReference>
<keyword evidence="7 17" id="KW-0812">Transmembrane</keyword>
<name>A0A1X7LUC5_9BACL</name>
<dbReference type="InterPro" id="IPR005467">
    <property type="entry name" value="His_kinase_dom"/>
</dbReference>
<dbReference type="Gene3D" id="6.10.340.10">
    <property type="match status" value="1"/>
</dbReference>
<dbReference type="InterPro" id="IPR004358">
    <property type="entry name" value="Sig_transdc_His_kin-like_C"/>
</dbReference>
<dbReference type="InterPro" id="IPR036890">
    <property type="entry name" value="HATPase_C_sf"/>
</dbReference>
<evidence type="ECO:0000256" key="14">
    <source>
        <dbReference type="ARBA" id="ARBA00023136"/>
    </source>
</evidence>
<evidence type="ECO:0000256" key="9">
    <source>
        <dbReference type="ARBA" id="ARBA00022777"/>
    </source>
</evidence>
<evidence type="ECO:0000256" key="12">
    <source>
        <dbReference type="ARBA" id="ARBA00023012"/>
    </source>
</evidence>
<dbReference type="InterPro" id="IPR036097">
    <property type="entry name" value="HisK_dim/P_sf"/>
</dbReference>
<evidence type="ECO:0000256" key="2">
    <source>
        <dbReference type="ARBA" id="ARBA00004651"/>
    </source>
</evidence>
<evidence type="ECO:0000256" key="13">
    <source>
        <dbReference type="ARBA" id="ARBA00023026"/>
    </source>
</evidence>
<keyword evidence="9 20" id="KW-0418">Kinase</keyword>
<evidence type="ECO:0000313" key="20">
    <source>
        <dbReference type="EMBL" id="SMG57478.1"/>
    </source>
</evidence>
<feature type="domain" description="HAMP" evidence="19">
    <location>
        <begin position="185"/>
        <end position="237"/>
    </location>
</feature>
<dbReference type="Pfam" id="PF02518">
    <property type="entry name" value="HATPase_c"/>
    <property type="match status" value="1"/>
</dbReference>
<dbReference type="SMART" id="SM00304">
    <property type="entry name" value="HAMP"/>
    <property type="match status" value="1"/>
</dbReference>
<comment type="function">
    <text evidence="15">Member of the two-component regulatory system HssS/HssR involved in intracellular heme homeostasis and tempering of staphylococcal virulence. HssS functions as a heme sensor histidine kinase which is autophosphorylated at a histidine residue and transfers its phosphate group to an aspartate residue of HssR. HssR/HssS activates the expression of hrtAB, an efflux pump, in response to extracellular heme, hemin, hemoglobin or blood.</text>
</comment>
<evidence type="ECO:0000256" key="16">
    <source>
        <dbReference type="ARBA" id="ARBA00040841"/>
    </source>
</evidence>
<dbReference type="SUPFAM" id="SSF158472">
    <property type="entry name" value="HAMP domain-like"/>
    <property type="match status" value="1"/>
</dbReference>
<dbReference type="InterPro" id="IPR003594">
    <property type="entry name" value="HATPase_dom"/>
</dbReference>
<organism evidence="20 21">
    <name type="scientific">Paenibacillus aquistagni</name>
    <dbReference type="NCBI Taxonomy" id="1852522"/>
    <lineage>
        <taxon>Bacteria</taxon>
        <taxon>Bacillati</taxon>
        <taxon>Bacillota</taxon>
        <taxon>Bacilli</taxon>
        <taxon>Bacillales</taxon>
        <taxon>Paenibacillaceae</taxon>
        <taxon>Paenibacillus</taxon>
    </lineage>
</organism>
<dbReference type="FunFam" id="1.10.287.130:FF:000001">
    <property type="entry name" value="Two-component sensor histidine kinase"/>
    <property type="match status" value="1"/>
</dbReference>
<dbReference type="InterPro" id="IPR003661">
    <property type="entry name" value="HisK_dim/P_dom"/>
</dbReference>
<keyword evidence="14 17" id="KW-0472">Membrane</keyword>
<dbReference type="Pfam" id="PF00512">
    <property type="entry name" value="HisKA"/>
    <property type="match status" value="1"/>
</dbReference>
<evidence type="ECO:0000256" key="7">
    <source>
        <dbReference type="ARBA" id="ARBA00022692"/>
    </source>
</evidence>
<keyword evidence="4" id="KW-1003">Cell membrane</keyword>
<keyword evidence="8" id="KW-0547">Nucleotide-binding</keyword>
<keyword evidence="10" id="KW-0067">ATP-binding</keyword>
<evidence type="ECO:0000256" key="15">
    <source>
        <dbReference type="ARBA" id="ARBA00037219"/>
    </source>
</evidence>
<feature type="transmembrane region" description="Helical" evidence="17">
    <location>
        <begin position="164"/>
        <end position="188"/>
    </location>
</feature>
<accession>A0A1X7LUC5</accession>
<evidence type="ECO:0000256" key="6">
    <source>
        <dbReference type="ARBA" id="ARBA00022679"/>
    </source>
</evidence>
<dbReference type="SUPFAM" id="SSF47384">
    <property type="entry name" value="Homodimeric domain of signal transducing histidine kinase"/>
    <property type="match status" value="1"/>
</dbReference>
<evidence type="ECO:0000256" key="5">
    <source>
        <dbReference type="ARBA" id="ARBA00022553"/>
    </source>
</evidence>
<dbReference type="EMBL" id="FXAZ01000008">
    <property type="protein sequence ID" value="SMG57478.1"/>
    <property type="molecule type" value="Genomic_DNA"/>
</dbReference>
<comment type="catalytic activity">
    <reaction evidence="1">
        <text>ATP + protein L-histidine = ADP + protein N-phospho-L-histidine.</text>
        <dbReference type="EC" id="2.7.13.3"/>
    </reaction>
</comment>
<sequence length="459" mass="52150">MKTLYLRISITIIVVMLASSVTSFLLANVYYQYSLKPYNDQKITHMAEDIVAFYEENPEVRLDYYLNHVGDLGYQLYLVDAAGKESAYGGAFRDQTLSGEVIERVLGGEVYHGIRELESQFYITGFFDNALNNSIGMPMVIDGEPHALFLRPDIEKQFGELRVFLAKILVMTLILSILFALLSTVYVVKPIRKLTEATKRIAKGQYRIQLNVKRKDEIGQLATHFTQMARGLEQLEAMRQEFVSNVSHEIQSPLASIQGFAETLRTGELPREQQEKYLGIIAEESRRMSQLSKQLLTLASLDKEEEVIEKSTFDLAEQIKQVVFMTEWSWREKDIVMEMELPSTLIYGDKKLLHQVWVNLITNSIKFTEEGGTIGLAIRQLEGELQVEVRDTGIGIAEEDLPNIFHRFYKGDKSRSRIGGSSGLGLAIVHKIVELHDGRIEVASKQGEGTTFFVHLPRL</sequence>
<dbReference type="SUPFAM" id="SSF55874">
    <property type="entry name" value="ATPase domain of HSP90 chaperone/DNA topoisomerase II/histidine kinase"/>
    <property type="match status" value="1"/>
</dbReference>
<dbReference type="InterPro" id="IPR050398">
    <property type="entry name" value="HssS/ArlS-like"/>
</dbReference>
<dbReference type="PANTHER" id="PTHR45528:SF11">
    <property type="entry name" value="HISTIDINE KINASE"/>
    <property type="match status" value="1"/>
</dbReference>
<evidence type="ECO:0000313" key="21">
    <source>
        <dbReference type="Proteomes" id="UP000193834"/>
    </source>
</evidence>
<proteinExistence type="predicted"/>
<gene>
    <name evidence="20" type="ORF">SAMN06295960_4420</name>
</gene>
<feature type="transmembrane region" description="Helical" evidence="17">
    <location>
        <begin position="6"/>
        <end position="31"/>
    </location>
</feature>
<dbReference type="InterPro" id="IPR003660">
    <property type="entry name" value="HAMP_dom"/>
</dbReference>
<evidence type="ECO:0000256" key="8">
    <source>
        <dbReference type="ARBA" id="ARBA00022741"/>
    </source>
</evidence>
<keyword evidence="11 17" id="KW-1133">Transmembrane helix</keyword>
<dbReference type="Gene3D" id="3.30.565.10">
    <property type="entry name" value="Histidine kinase-like ATPase, C-terminal domain"/>
    <property type="match status" value="1"/>
</dbReference>
<evidence type="ECO:0000256" key="3">
    <source>
        <dbReference type="ARBA" id="ARBA00012438"/>
    </source>
</evidence>
<keyword evidence="5" id="KW-0597">Phosphoprotein</keyword>
<dbReference type="Proteomes" id="UP000193834">
    <property type="component" value="Unassembled WGS sequence"/>
</dbReference>
<dbReference type="PROSITE" id="PS50109">
    <property type="entry name" value="HIS_KIN"/>
    <property type="match status" value="1"/>
</dbReference>
<dbReference type="PANTHER" id="PTHR45528">
    <property type="entry name" value="SENSOR HISTIDINE KINASE CPXA"/>
    <property type="match status" value="1"/>
</dbReference>
<dbReference type="GO" id="GO:0000155">
    <property type="term" value="F:phosphorelay sensor kinase activity"/>
    <property type="evidence" value="ECO:0007669"/>
    <property type="project" value="InterPro"/>
</dbReference>
<dbReference type="PROSITE" id="PS50885">
    <property type="entry name" value="HAMP"/>
    <property type="match status" value="1"/>
</dbReference>
<keyword evidence="21" id="KW-1185">Reference proteome</keyword>
<dbReference type="Gene3D" id="1.10.287.130">
    <property type="match status" value="1"/>
</dbReference>
<evidence type="ECO:0000256" key="17">
    <source>
        <dbReference type="SAM" id="Phobius"/>
    </source>
</evidence>
<dbReference type="PRINTS" id="PR00344">
    <property type="entry name" value="BCTRLSENSOR"/>
</dbReference>
<dbReference type="CDD" id="cd00082">
    <property type="entry name" value="HisKA"/>
    <property type="match status" value="1"/>
</dbReference>
<dbReference type="STRING" id="1852522.SAMN06295960_4420"/>
<protein>
    <recommendedName>
        <fullName evidence="16">Heme sensor protein HssS</fullName>
        <ecNumber evidence="3">2.7.13.3</ecNumber>
    </recommendedName>
</protein>
<dbReference type="SMART" id="SM00388">
    <property type="entry name" value="HisKA"/>
    <property type="match status" value="1"/>
</dbReference>
<dbReference type="OrthoDB" id="9813151at2"/>
<keyword evidence="12" id="KW-0902">Two-component regulatory system</keyword>
<evidence type="ECO:0000256" key="11">
    <source>
        <dbReference type="ARBA" id="ARBA00022989"/>
    </source>
</evidence>
<reference evidence="20 21" key="1">
    <citation type="submission" date="2017-04" db="EMBL/GenBank/DDBJ databases">
        <authorList>
            <person name="Afonso C.L."/>
            <person name="Miller P.J."/>
            <person name="Scott M.A."/>
            <person name="Spackman E."/>
            <person name="Goraichik I."/>
            <person name="Dimitrov K.M."/>
            <person name="Suarez D.L."/>
            <person name="Swayne D.E."/>
        </authorList>
    </citation>
    <scope>NUCLEOTIDE SEQUENCE [LARGE SCALE GENOMIC DNA]</scope>
    <source>
        <strain evidence="20 21">11</strain>
    </source>
</reference>
<keyword evidence="13" id="KW-0843">Virulence</keyword>
<evidence type="ECO:0000259" key="19">
    <source>
        <dbReference type="PROSITE" id="PS50885"/>
    </source>
</evidence>
<dbReference type="Pfam" id="PF00672">
    <property type="entry name" value="HAMP"/>
    <property type="match status" value="1"/>
</dbReference>
<dbReference type="CDD" id="cd06225">
    <property type="entry name" value="HAMP"/>
    <property type="match status" value="1"/>
</dbReference>
<dbReference type="SMART" id="SM00387">
    <property type="entry name" value="HATPase_c"/>
    <property type="match status" value="1"/>
</dbReference>
<feature type="domain" description="Histidine kinase" evidence="18">
    <location>
        <begin position="245"/>
        <end position="459"/>
    </location>
</feature>
<evidence type="ECO:0000259" key="18">
    <source>
        <dbReference type="PROSITE" id="PS50109"/>
    </source>
</evidence>
<dbReference type="EC" id="2.7.13.3" evidence="3"/>
<dbReference type="FunFam" id="3.30.565.10:FF:000006">
    <property type="entry name" value="Sensor histidine kinase WalK"/>
    <property type="match status" value="1"/>
</dbReference>
<dbReference type="GO" id="GO:0005524">
    <property type="term" value="F:ATP binding"/>
    <property type="evidence" value="ECO:0007669"/>
    <property type="project" value="UniProtKB-KW"/>
</dbReference>
<dbReference type="GO" id="GO:0005886">
    <property type="term" value="C:plasma membrane"/>
    <property type="evidence" value="ECO:0007669"/>
    <property type="project" value="UniProtKB-SubCell"/>
</dbReference>
<comment type="subcellular location">
    <subcellularLocation>
        <location evidence="2">Cell membrane</location>
        <topology evidence="2">Multi-pass membrane protein</topology>
    </subcellularLocation>
</comment>
<evidence type="ECO:0000256" key="1">
    <source>
        <dbReference type="ARBA" id="ARBA00000085"/>
    </source>
</evidence>
<keyword evidence="6" id="KW-0808">Transferase</keyword>